<protein>
    <submittedName>
        <fullName evidence="1">Uncharacterized protein</fullName>
    </submittedName>
</protein>
<accession>A0AA35Z125</accession>
<dbReference type="AlphaFoldDB" id="A0AA35Z125"/>
<gene>
    <name evidence="1" type="ORF">LSALG_LOCUS23536</name>
</gene>
<sequence>MTSLHQACSYVASGDRGLNIQSVDLQCLKNIVAHRKRFSELCDKIDRKKFLDVLGRRSNLDSIKKEVKLTLQQLISKVKNLNLVPFVGSSQQSSSTTTPNPRMSIHTKYLLPFHTIYINNKLPLGVELIKCIFIWEPVHDILYLASQNHMCFQRTDDLLGAPTKHLFHLRTECIGHKEFEQGYHVLMSLKLS</sequence>
<evidence type="ECO:0000313" key="1">
    <source>
        <dbReference type="EMBL" id="CAI9283973.1"/>
    </source>
</evidence>
<organism evidence="1 2">
    <name type="scientific">Lactuca saligna</name>
    <name type="common">Willowleaf lettuce</name>
    <dbReference type="NCBI Taxonomy" id="75948"/>
    <lineage>
        <taxon>Eukaryota</taxon>
        <taxon>Viridiplantae</taxon>
        <taxon>Streptophyta</taxon>
        <taxon>Embryophyta</taxon>
        <taxon>Tracheophyta</taxon>
        <taxon>Spermatophyta</taxon>
        <taxon>Magnoliopsida</taxon>
        <taxon>eudicotyledons</taxon>
        <taxon>Gunneridae</taxon>
        <taxon>Pentapetalae</taxon>
        <taxon>asterids</taxon>
        <taxon>campanulids</taxon>
        <taxon>Asterales</taxon>
        <taxon>Asteraceae</taxon>
        <taxon>Cichorioideae</taxon>
        <taxon>Cichorieae</taxon>
        <taxon>Lactucinae</taxon>
        <taxon>Lactuca</taxon>
    </lineage>
</organism>
<evidence type="ECO:0000313" key="2">
    <source>
        <dbReference type="Proteomes" id="UP001177003"/>
    </source>
</evidence>
<dbReference type="EMBL" id="OX465081">
    <property type="protein sequence ID" value="CAI9283973.1"/>
    <property type="molecule type" value="Genomic_DNA"/>
</dbReference>
<dbReference type="Proteomes" id="UP001177003">
    <property type="component" value="Chromosome 5"/>
</dbReference>
<name>A0AA35Z125_LACSI</name>
<proteinExistence type="predicted"/>
<reference evidence="1" key="1">
    <citation type="submission" date="2023-04" db="EMBL/GenBank/DDBJ databases">
        <authorList>
            <person name="Vijverberg K."/>
            <person name="Xiong W."/>
            <person name="Schranz E."/>
        </authorList>
    </citation>
    <scope>NUCLEOTIDE SEQUENCE</scope>
</reference>
<keyword evidence="2" id="KW-1185">Reference proteome</keyword>